<accession>A0A0B5H7Y5</accession>
<evidence type="ECO:0000256" key="2">
    <source>
        <dbReference type="SAM" id="Phobius"/>
    </source>
</evidence>
<evidence type="ECO:0000313" key="4">
    <source>
        <dbReference type="Proteomes" id="UP000031808"/>
    </source>
</evidence>
<keyword evidence="2" id="KW-0812">Transmembrane</keyword>
<dbReference type="KEGG" id="vg:23680762"/>
<gene>
    <name evidence="3" type="primary">2</name>
    <name evidence="3" type="ORF">MALITHI_2</name>
</gene>
<keyword evidence="2" id="KW-1133">Transmembrane helix</keyword>
<proteinExistence type="predicted"/>
<dbReference type="EMBL" id="KP027200">
    <property type="protein sequence ID" value="AJF40358.1"/>
    <property type="molecule type" value="Genomic_DNA"/>
</dbReference>
<dbReference type="Gene3D" id="3.40.50.300">
    <property type="entry name" value="P-loop containing nucleotide triphosphate hydrolases"/>
    <property type="match status" value="1"/>
</dbReference>
<feature type="compositionally biased region" description="Basic residues" evidence="1">
    <location>
        <begin position="1"/>
        <end position="10"/>
    </location>
</feature>
<feature type="transmembrane region" description="Helical" evidence="2">
    <location>
        <begin position="125"/>
        <end position="145"/>
    </location>
</feature>
<feature type="region of interest" description="Disordered" evidence="1">
    <location>
        <begin position="1"/>
        <end position="58"/>
    </location>
</feature>
<evidence type="ECO:0000256" key="1">
    <source>
        <dbReference type="SAM" id="MobiDB-lite"/>
    </source>
</evidence>
<dbReference type="SUPFAM" id="SSF52540">
    <property type="entry name" value="P-loop containing nucleoside triphosphate hydrolases"/>
    <property type="match status" value="1"/>
</dbReference>
<dbReference type="RefSeq" id="YP_009125957.1">
    <property type="nucleotide sequence ID" value="NC_026605.1"/>
</dbReference>
<evidence type="ECO:0000313" key="3">
    <source>
        <dbReference type="EMBL" id="AJF40358.1"/>
    </source>
</evidence>
<reference evidence="3 4" key="1">
    <citation type="submission" date="2014-10" db="EMBL/GenBank/DDBJ databases">
        <authorList>
            <person name="Mbambo L.M."/>
            <person name="Adam N."/>
            <person name="Bengani L."/>
            <person name="Honono X."/>
            <person name="Molechan C."/>
            <person name="Ncobeni N."/>
            <person name="Tshabalala N."/>
            <person name="Nkondlo N."/>
            <person name="Larsen M.H."/>
            <person name="Rubin E.J."/>
            <person name="Russell D.A."/>
            <person name="Guerrero C.A."/>
            <person name="Bowman C.A."/>
            <person name="Jacobs-Sera D."/>
            <person name="Hendrix R.W."/>
            <person name="Hatfull G.F."/>
        </authorList>
    </citation>
    <scope>NUCLEOTIDE SEQUENCE [LARGE SCALE GENOMIC DNA]</scope>
</reference>
<name>A0A0B5H7Y5_9CAUD</name>
<dbReference type="Proteomes" id="UP000031808">
    <property type="component" value="Segment"/>
</dbReference>
<feature type="compositionally biased region" description="Basic and acidic residues" evidence="1">
    <location>
        <begin position="42"/>
        <end position="53"/>
    </location>
</feature>
<protein>
    <submittedName>
        <fullName evidence="3">Terminase large subunit</fullName>
    </submittedName>
</protein>
<keyword evidence="4" id="KW-1185">Reference proteome</keyword>
<dbReference type="OrthoDB" id="1610at10239"/>
<sequence length="558" mass="62435">MTKTTRRSATRRGESTRPPTRSSDRPQWPEWVGSWPRLRGRQTPEFESKHDGDESAQADRCGRFGLDVGLRPMPWQWRSIQAITSVQPPTPEEHEDAEREGREPVSLWTHRDVCIECTRQQGKTLLIVLLILFHMFVLRSGRIIYTAQRWSTAYDVFKRVVAVINRVPWLRSRLAEKPSKANNRGSIKLHDPKNPGVIYCEVEFGPRSQDFGRGYTEIDLLIIDEAYDIDPEEEANLTGAQSAAKNPQTIYISTPPVAAVHPKCHTLAGLHRLGHRRAPDLYYALYAAPRDMQRDDPEAWALAQPSYGVATNEREIRSKQQKAKTAEQRAIFDADYLGWGDYPPDEDEIGSPFEAVWESLAKHDVELVGARAIAVHRSRNRQRWAICAAQYGSDFREHIEVGPLRSGSHTEIARYLISKVTQWNPVALVIDRKNGAAVLEDLLLAAGIEPTMTGTPEMAHACSGFLDAALDGTLTHSDQAILNDAVLSATMRELPGGDFAWLEDDNGVAIPLVGASLAHWALRKYGQKPKGKTVAPRTGAKRAKRANTDQFDAMTAAF</sequence>
<dbReference type="InterPro" id="IPR027417">
    <property type="entry name" value="P-loop_NTPase"/>
</dbReference>
<dbReference type="GeneID" id="23680762"/>
<organism evidence="3 4">
    <name type="scientific">Mycobacterium phage Malithi</name>
    <dbReference type="NCBI Taxonomy" id="1567472"/>
    <lineage>
        <taxon>Viruses</taxon>
        <taxon>Duplodnaviria</taxon>
        <taxon>Heunggongvirae</taxon>
        <taxon>Uroviricota</taxon>
        <taxon>Caudoviricetes</taxon>
        <taxon>Pclasvirinae</taxon>
        <taxon>Fishburnevirus</taxon>
        <taxon>Fishburnevirus malithi</taxon>
    </lineage>
</organism>
<keyword evidence="2" id="KW-0472">Membrane</keyword>